<dbReference type="AlphaFoldDB" id="A0A0L0FFA7"/>
<accession>A0A0L0FFA7</accession>
<keyword evidence="1" id="KW-0732">Signal</keyword>
<sequence>MLRVVSLLLWSTTSTCIAQTTNSSFSLISSGANTTNIVSISDITNDSSATTTVPNTITASAVMETSEIESTDSASEPIDSASDVDFYSEVVGTETALDDLESELISIETATDNMESEIMSSDMGSEFVSIETATAGMESEIMSSDMESEGISEEASMDLEGPVVNPMTNQTAAQSCDCGSGAWLQGVCRELSVALQLAAVGDEISVVGSQNIYTELNITKNTSIQGVICDGVRPLVTSQLNDWQQGIFYMNGPPKTNLSLAGIDFVGSPVGWSRLIHSDELDVDAVIAKDNFSGMPPYTLLLHNISAENFTTQARGGSVIFLQVAEQVYIRQSRFTRNKVAYYDEDHTEYWGGGGTLWFQELNVNQSITLEDTVLEDNIFEYQHGLGGAMTVINVTGTIDIKGTKFIRNQAADGGAIHIARLNDGGSLTIDNECEFDGNIAHEQGW</sequence>
<dbReference type="GeneID" id="25913233"/>
<keyword evidence="3" id="KW-1185">Reference proteome</keyword>
<evidence type="ECO:0000313" key="3">
    <source>
        <dbReference type="Proteomes" id="UP000054560"/>
    </source>
</evidence>
<dbReference type="SUPFAM" id="SSF51126">
    <property type="entry name" value="Pectin lyase-like"/>
    <property type="match status" value="1"/>
</dbReference>
<dbReference type="RefSeq" id="XP_014148635.1">
    <property type="nucleotide sequence ID" value="XM_014293160.1"/>
</dbReference>
<proteinExistence type="predicted"/>
<evidence type="ECO:0000256" key="1">
    <source>
        <dbReference type="SAM" id="SignalP"/>
    </source>
</evidence>
<organism evidence="2 3">
    <name type="scientific">Sphaeroforma arctica JP610</name>
    <dbReference type="NCBI Taxonomy" id="667725"/>
    <lineage>
        <taxon>Eukaryota</taxon>
        <taxon>Ichthyosporea</taxon>
        <taxon>Ichthyophonida</taxon>
        <taxon>Sphaeroforma</taxon>
    </lineage>
</organism>
<evidence type="ECO:0008006" key="4">
    <source>
        <dbReference type="Google" id="ProtNLM"/>
    </source>
</evidence>
<feature type="signal peptide" evidence="1">
    <location>
        <begin position="1"/>
        <end position="18"/>
    </location>
</feature>
<evidence type="ECO:0000313" key="2">
    <source>
        <dbReference type="EMBL" id="KNC74733.1"/>
    </source>
</evidence>
<dbReference type="Proteomes" id="UP000054560">
    <property type="component" value="Unassembled WGS sequence"/>
</dbReference>
<feature type="non-terminal residue" evidence="2">
    <location>
        <position position="446"/>
    </location>
</feature>
<dbReference type="EMBL" id="KQ244132">
    <property type="protein sequence ID" value="KNC74733.1"/>
    <property type="molecule type" value="Genomic_DNA"/>
</dbReference>
<dbReference type="InterPro" id="IPR011050">
    <property type="entry name" value="Pectin_lyase_fold/virulence"/>
</dbReference>
<name>A0A0L0FFA7_9EUKA</name>
<reference evidence="2 3" key="1">
    <citation type="submission" date="2011-02" db="EMBL/GenBank/DDBJ databases">
        <title>The Genome Sequence of Sphaeroforma arctica JP610.</title>
        <authorList>
            <consortium name="The Broad Institute Genome Sequencing Platform"/>
            <person name="Russ C."/>
            <person name="Cuomo C."/>
            <person name="Young S.K."/>
            <person name="Zeng Q."/>
            <person name="Gargeya S."/>
            <person name="Alvarado L."/>
            <person name="Berlin A."/>
            <person name="Chapman S.B."/>
            <person name="Chen Z."/>
            <person name="Freedman E."/>
            <person name="Gellesch M."/>
            <person name="Goldberg J."/>
            <person name="Griggs A."/>
            <person name="Gujja S."/>
            <person name="Heilman E."/>
            <person name="Heiman D."/>
            <person name="Howarth C."/>
            <person name="Mehta T."/>
            <person name="Neiman D."/>
            <person name="Pearson M."/>
            <person name="Roberts A."/>
            <person name="Saif S."/>
            <person name="Shea T."/>
            <person name="Shenoy N."/>
            <person name="Sisk P."/>
            <person name="Stolte C."/>
            <person name="Sykes S."/>
            <person name="White J."/>
            <person name="Yandava C."/>
            <person name="Burger G."/>
            <person name="Gray M.W."/>
            <person name="Holland P.W.H."/>
            <person name="King N."/>
            <person name="Lang F.B.F."/>
            <person name="Roger A.J."/>
            <person name="Ruiz-Trillo I."/>
            <person name="Haas B."/>
            <person name="Nusbaum C."/>
            <person name="Birren B."/>
        </authorList>
    </citation>
    <scope>NUCLEOTIDE SEQUENCE [LARGE SCALE GENOMIC DNA]</scope>
    <source>
        <strain evidence="2 3">JP610</strain>
    </source>
</reference>
<feature type="chain" id="PRO_5005538539" description="Right handed beta helix domain-containing protein" evidence="1">
    <location>
        <begin position="19"/>
        <end position="446"/>
    </location>
</feature>
<gene>
    <name evidence="2" type="ORF">SARC_12729</name>
</gene>
<protein>
    <recommendedName>
        <fullName evidence="4">Right handed beta helix domain-containing protein</fullName>
    </recommendedName>
</protein>